<keyword evidence="3" id="KW-1185">Reference proteome</keyword>
<dbReference type="EMBL" id="MDEJ01000016">
    <property type="protein sequence ID" value="PPU98297.1"/>
    <property type="molecule type" value="Genomic_DNA"/>
</dbReference>
<accession>A0A2S7EYS7</accession>
<dbReference type="AlphaFoldDB" id="A0A2S7EYS7"/>
<name>A0A2S7EYS7_9XANT</name>
<dbReference type="Proteomes" id="UP000239939">
    <property type="component" value="Unassembled WGS sequence"/>
</dbReference>
<reference evidence="3" key="1">
    <citation type="submission" date="2016-08" db="EMBL/GenBank/DDBJ databases">
        <authorList>
            <person name="Merda D."/>
            <person name="Briand M."/>
            <person name="Taghouti G."/>
            <person name="Carrere S."/>
            <person name="Gouzy J."/>
            <person name="Portier P."/>
            <person name="Jacques M.-A."/>
            <person name="Fischer-Le Saux M."/>
        </authorList>
    </citation>
    <scope>NUCLEOTIDE SEQUENCE [LARGE SCALE GENOMIC DNA]</scope>
    <source>
        <strain evidence="3">CFBP1817</strain>
    </source>
</reference>
<dbReference type="PROSITE" id="PS51257">
    <property type="entry name" value="PROKAR_LIPOPROTEIN"/>
    <property type="match status" value="1"/>
</dbReference>
<feature type="chain" id="PRO_5015546769" evidence="1">
    <location>
        <begin position="26"/>
        <end position="64"/>
    </location>
</feature>
<gene>
    <name evidence="2" type="ORF">XpopCFBP1817_04285</name>
</gene>
<evidence type="ECO:0000313" key="2">
    <source>
        <dbReference type="EMBL" id="PPU98297.1"/>
    </source>
</evidence>
<dbReference type="OrthoDB" id="9954042at2"/>
<comment type="caution">
    <text evidence="2">The sequence shown here is derived from an EMBL/GenBank/DDBJ whole genome shotgun (WGS) entry which is preliminary data.</text>
</comment>
<sequence>MHGERATRYLTAFGLVMSFACMPNASVIASLPCQPHLRPGAGVAGIITTITTATIRPVRSVVFA</sequence>
<keyword evidence="1" id="KW-0732">Signal</keyword>
<evidence type="ECO:0000313" key="3">
    <source>
        <dbReference type="Proteomes" id="UP000239939"/>
    </source>
</evidence>
<evidence type="ECO:0000256" key="1">
    <source>
        <dbReference type="SAM" id="SignalP"/>
    </source>
</evidence>
<feature type="signal peptide" evidence="1">
    <location>
        <begin position="1"/>
        <end position="25"/>
    </location>
</feature>
<protein>
    <submittedName>
        <fullName evidence="2">Uncharacterized protein</fullName>
    </submittedName>
</protein>
<proteinExistence type="predicted"/>
<organism evidence="2 3">
    <name type="scientific">Xanthomonas populi</name>
    <dbReference type="NCBI Taxonomy" id="53414"/>
    <lineage>
        <taxon>Bacteria</taxon>
        <taxon>Pseudomonadati</taxon>
        <taxon>Pseudomonadota</taxon>
        <taxon>Gammaproteobacteria</taxon>
        <taxon>Lysobacterales</taxon>
        <taxon>Lysobacteraceae</taxon>
        <taxon>Xanthomonas</taxon>
    </lineage>
</organism>